<keyword evidence="2" id="KW-0496">Mitochondrion</keyword>
<reference evidence="2 3" key="1">
    <citation type="submission" date="2018-03" db="EMBL/GenBank/DDBJ databases">
        <authorList>
            <person name="Fogelqvist J."/>
        </authorList>
    </citation>
    <scope>NUCLEOTIDE SEQUENCE [LARGE SCALE GENOMIC DNA]</scope>
</reference>
<dbReference type="EMBL" id="OVEO01000003">
    <property type="protein sequence ID" value="SPQ94913.1"/>
    <property type="molecule type" value="Genomic_DNA"/>
</dbReference>
<evidence type="ECO:0000313" key="3">
    <source>
        <dbReference type="Proteomes" id="UP000290189"/>
    </source>
</evidence>
<feature type="region of interest" description="Disordered" evidence="1">
    <location>
        <begin position="45"/>
        <end position="90"/>
    </location>
</feature>
<evidence type="ECO:0000313" key="2">
    <source>
        <dbReference type="EMBL" id="SPQ94913.1"/>
    </source>
</evidence>
<accession>A0A3P3Y415</accession>
<sequence>MRVVPLDANSKTKQAMSAWIDDILARSLSAGSHARFLNSLALQTQRARDPAKPELADRFAGAPSTTSSTAKTRPCRPTPWPRPGRRPPIVKNNVRHQTMSRDTVPVVPMRNSNRVTAAKFARLQRALHRELNKPVPICRASASFSMPGQPVGVTTILMLRHRFKQAPTVNALDESLADMYPDGLPVRGSQLYDTLMSLPERTYCPSPAELYAAGAPASPFRRQTAPPGLLLPCTYGRSASFTSCAAEMSGITVHGNIGFDSVVHRRPSNALLVKRHASVVLERPRLVRADDAALPKLSRSGSVHNMQLIKQRSFSMRQRSRSMLPTRAQRHRSLMYDREWAGDSPTFELFPAPTPGHQNTTMAAAEIAIESILKSLDESPERRSRSRSPMSLATMSSGSESDDLISNRIEVSL</sequence>
<dbReference type="AlphaFoldDB" id="A0A3P3Y415"/>
<proteinExistence type="predicted"/>
<protein>
    <submittedName>
        <fullName evidence="2">Uncharacterized protein</fullName>
    </submittedName>
</protein>
<organism evidence="2 3">
    <name type="scientific">Plasmodiophora brassicae</name>
    <name type="common">Clubroot disease agent</name>
    <dbReference type="NCBI Taxonomy" id="37360"/>
    <lineage>
        <taxon>Eukaryota</taxon>
        <taxon>Sar</taxon>
        <taxon>Rhizaria</taxon>
        <taxon>Endomyxa</taxon>
        <taxon>Phytomyxea</taxon>
        <taxon>Plasmodiophorida</taxon>
        <taxon>Plasmodiophoridae</taxon>
        <taxon>Plasmodiophora</taxon>
    </lineage>
</organism>
<geneLocation type="mitochondrion" evidence="2"/>
<gene>
    <name evidence="2" type="ORF">PLBR_LOCUS2128</name>
</gene>
<evidence type="ECO:0000256" key="1">
    <source>
        <dbReference type="SAM" id="MobiDB-lite"/>
    </source>
</evidence>
<name>A0A3P3Y415_PLABS</name>
<feature type="compositionally biased region" description="Basic and acidic residues" evidence="1">
    <location>
        <begin position="46"/>
        <end position="57"/>
    </location>
</feature>
<feature type="region of interest" description="Disordered" evidence="1">
    <location>
        <begin position="375"/>
        <end position="413"/>
    </location>
</feature>
<dbReference type="Proteomes" id="UP000290189">
    <property type="component" value="Unassembled WGS sequence"/>
</dbReference>